<organism evidence="5 6">
    <name type="scientific">Rhizodiscina lignyota</name>
    <dbReference type="NCBI Taxonomy" id="1504668"/>
    <lineage>
        <taxon>Eukaryota</taxon>
        <taxon>Fungi</taxon>
        <taxon>Dikarya</taxon>
        <taxon>Ascomycota</taxon>
        <taxon>Pezizomycotina</taxon>
        <taxon>Dothideomycetes</taxon>
        <taxon>Pleosporomycetidae</taxon>
        <taxon>Aulographales</taxon>
        <taxon>Rhizodiscinaceae</taxon>
        <taxon>Rhizodiscina</taxon>
    </lineage>
</organism>
<feature type="domain" description="Enoyl reductase (ER)" evidence="4">
    <location>
        <begin position="13"/>
        <end position="332"/>
    </location>
</feature>
<keyword evidence="6" id="KW-1185">Reference proteome</keyword>
<comment type="similarity">
    <text evidence="1">Belongs to the zinc-containing alcohol dehydrogenase family.</text>
</comment>
<comment type="caution">
    <text evidence="5">The sequence shown here is derived from an EMBL/GenBank/DDBJ whole genome shotgun (WGS) entry which is preliminary data.</text>
</comment>
<dbReference type="PANTHER" id="PTHR45348:SF5">
    <property type="entry name" value="OXIDOREDUCTASE, PUTATIVE (AFU_ORTHOLOGUE AFUA_8G01420)-RELATED"/>
    <property type="match status" value="1"/>
</dbReference>
<evidence type="ECO:0000313" key="5">
    <source>
        <dbReference type="EMBL" id="KAF2096185.1"/>
    </source>
</evidence>
<dbReference type="SUPFAM" id="SSF50129">
    <property type="entry name" value="GroES-like"/>
    <property type="match status" value="1"/>
</dbReference>
<dbReference type="CDD" id="cd08249">
    <property type="entry name" value="enoyl_reductase_like"/>
    <property type="match status" value="1"/>
</dbReference>
<evidence type="ECO:0000256" key="2">
    <source>
        <dbReference type="ARBA" id="ARBA00011245"/>
    </source>
</evidence>
<dbReference type="Pfam" id="PF08240">
    <property type="entry name" value="ADH_N"/>
    <property type="match status" value="1"/>
</dbReference>
<dbReference type="Proteomes" id="UP000799772">
    <property type="component" value="Unassembled WGS sequence"/>
</dbReference>
<dbReference type="InterPro" id="IPR011032">
    <property type="entry name" value="GroES-like_sf"/>
</dbReference>
<dbReference type="SMART" id="SM00829">
    <property type="entry name" value="PKS_ER"/>
    <property type="match status" value="1"/>
</dbReference>
<dbReference type="InterPro" id="IPR013149">
    <property type="entry name" value="ADH-like_C"/>
</dbReference>
<keyword evidence="3" id="KW-0560">Oxidoreductase</keyword>
<accession>A0A9P4I724</accession>
<dbReference type="GO" id="GO:0016651">
    <property type="term" value="F:oxidoreductase activity, acting on NAD(P)H"/>
    <property type="evidence" value="ECO:0007669"/>
    <property type="project" value="InterPro"/>
</dbReference>
<protein>
    <submittedName>
        <fullName evidence="5">GroES-like protein</fullName>
    </submittedName>
</protein>
<dbReference type="InterPro" id="IPR013154">
    <property type="entry name" value="ADH-like_N"/>
</dbReference>
<dbReference type="InterPro" id="IPR047122">
    <property type="entry name" value="Trans-enoyl_RdTase-like"/>
</dbReference>
<proteinExistence type="inferred from homology"/>
<sequence>MKNLLAYYDPNFTTKLEDAPVPEHGADEVLIKVVAAGSNPKDWKHPMPNYFNNKLNQGDDVGGIVEAVGSKVKNFHKGDRVAGFHEMDTPRGAYAEYTVCPENTVFHIPESMSFEEASTMPLAIFTAAVGLYRNLNLPMPFGRSDDHSPQEKTPLIVNAASSAVGAFAVKLAKLNPIISPVIGIAGGSAAYAKEVGCDIVVDYRTDNVADQLKQALGGKKCRHIFDASNSITSVNYLIPVLERDGIYTSTTGLKVNGQDEALQKAGVWHEQIWVGSVHESKLAGGKMFGAVMSQVFEWAIEEGRLNGHPYETVEGGLDGVYAALVKLRDRKGGNAKFVTRIADTKGL</sequence>
<evidence type="ECO:0000256" key="3">
    <source>
        <dbReference type="ARBA" id="ARBA00023002"/>
    </source>
</evidence>
<evidence type="ECO:0000313" key="6">
    <source>
        <dbReference type="Proteomes" id="UP000799772"/>
    </source>
</evidence>
<comment type="subunit">
    <text evidence="2">Monomer.</text>
</comment>
<dbReference type="InterPro" id="IPR036291">
    <property type="entry name" value="NAD(P)-bd_dom_sf"/>
</dbReference>
<dbReference type="SUPFAM" id="SSF51735">
    <property type="entry name" value="NAD(P)-binding Rossmann-fold domains"/>
    <property type="match status" value="1"/>
</dbReference>
<name>A0A9P4I724_9PEZI</name>
<evidence type="ECO:0000259" key="4">
    <source>
        <dbReference type="SMART" id="SM00829"/>
    </source>
</evidence>
<dbReference type="InterPro" id="IPR020843">
    <property type="entry name" value="ER"/>
</dbReference>
<gene>
    <name evidence="5" type="ORF">NA57DRAFT_43982</name>
</gene>
<dbReference type="OrthoDB" id="3233595at2759"/>
<dbReference type="Pfam" id="PF00107">
    <property type="entry name" value="ADH_zinc_N"/>
    <property type="match status" value="1"/>
</dbReference>
<dbReference type="Gene3D" id="3.40.50.720">
    <property type="entry name" value="NAD(P)-binding Rossmann-like Domain"/>
    <property type="match status" value="1"/>
</dbReference>
<dbReference type="EMBL" id="ML978130">
    <property type="protein sequence ID" value="KAF2096185.1"/>
    <property type="molecule type" value="Genomic_DNA"/>
</dbReference>
<dbReference type="PANTHER" id="PTHR45348">
    <property type="entry name" value="HYPOTHETICAL OXIDOREDUCTASE (EUROFUNG)"/>
    <property type="match status" value="1"/>
</dbReference>
<dbReference type="Gene3D" id="3.90.180.10">
    <property type="entry name" value="Medium-chain alcohol dehydrogenases, catalytic domain"/>
    <property type="match status" value="1"/>
</dbReference>
<dbReference type="AlphaFoldDB" id="A0A9P4I724"/>
<evidence type="ECO:0000256" key="1">
    <source>
        <dbReference type="ARBA" id="ARBA00008072"/>
    </source>
</evidence>
<reference evidence="5" key="1">
    <citation type="journal article" date="2020" name="Stud. Mycol.">
        <title>101 Dothideomycetes genomes: a test case for predicting lifestyles and emergence of pathogens.</title>
        <authorList>
            <person name="Haridas S."/>
            <person name="Albert R."/>
            <person name="Binder M."/>
            <person name="Bloem J."/>
            <person name="Labutti K."/>
            <person name="Salamov A."/>
            <person name="Andreopoulos B."/>
            <person name="Baker S."/>
            <person name="Barry K."/>
            <person name="Bills G."/>
            <person name="Bluhm B."/>
            <person name="Cannon C."/>
            <person name="Castanera R."/>
            <person name="Culley D."/>
            <person name="Daum C."/>
            <person name="Ezra D."/>
            <person name="Gonzalez J."/>
            <person name="Henrissat B."/>
            <person name="Kuo A."/>
            <person name="Liang C."/>
            <person name="Lipzen A."/>
            <person name="Lutzoni F."/>
            <person name="Magnuson J."/>
            <person name="Mondo S."/>
            <person name="Nolan M."/>
            <person name="Ohm R."/>
            <person name="Pangilinan J."/>
            <person name="Park H.-J."/>
            <person name="Ramirez L."/>
            <person name="Alfaro M."/>
            <person name="Sun H."/>
            <person name="Tritt A."/>
            <person name="Yoshinaga Y."/>
            <person name="Zwiers L.-H."/>
            <person name="Turgeon B."/>
            <person name="Goodwin S."/>
            <person name="Spatafora J."/>
            <person name="Crous P."/>
            <person name="Grigoriev I."/>
        </authorList>
    </citation>
    <scope>NUCLEOTIDE SEQUENCE</scope>
    <source>
        <strain evidence="5">CBS 133067</strain>
    </source>
</reference>